<dbReference type="InterPro" id="IPR014001">
    <property type="entry name" value="Helicase_ATP-bd"/>
</dbReference>
<dbReference type="InterPro" id="IPR001650">
    <property type="entry name" value="Helicase_C-like"/>
</dbReference>
<evidence type="ECO:0000256" key="1">
    <source>
        <dbReference type="ARBA" id="ARBA00012552"/>
    </source>
</evidence>
<reference evidence="6" key="1">
    <citation type="journal article" date="2020" name="Nature">
        <title>Giant virus diversity and host interactions through global metagenomics.</title>
        <authorList>
            <person name="Schulz F."/>
            <person name="Roux S."/>
            <person name="Paez-Espino D."/>
            <person name="Jungbluth S."/>
            <person name="Walsh D.A."/>
            <person name="Denef V.J."/>
            <person name="McMahon K.D."/>
            <person name="Konstantinidis K.T."/>
            <person name="Eloe-Fadrosh E.A."/>
            <person name="Kyrpides N.C."/>
            <person name="Woyke T."/>
        </authorList>
    </citation>
    <scope>NUCLEOTIDE SEQUENCE</scope>
    <source>
        <strain evidence="6">GVMAG-S-1014582-52</strain>
    </source>
</reference>
<dbReference type="CDD" id="cd18787">
    <property type="entry name" value="SF2_C_DEAD"/>
    <property type="match status" value="1"/>
</dbReference>
<evidence type="ECO:0000313" key="6">
    <source>
        <dbReference type="EMBL" id="QHU33182.1"/>
    </source>
</evidence>
<dbReference type="GO" id="GO:0003676">
    <property type="term" value="F:nucleic acid binding"/>
    <property type="evidence" value="ECO:0007669"/>
    <property type="project" value="InterPro"/>
</dbReference>
<dbReference type="SMART" id="SM00490">
    <property type="entry name" value="HELICc"/>
    <property type="match status" value="1"/>
</dbReference>
<dbReference type="SMART" id="SM00487">
    <property type="entry name" value="DEXDc"/>
    <property type="match status" value="1"/>
</dbReference>
<dbReference type="Pfam" id="PF00271">
    <property type="entry name" value="Helicase_C"/>
    <property type="match status" value="1"/>
</dbReference>
<keyword evidence="2" id="KW-0547">Nucleotide-binding</keyword>
<keyword evidence="3" id="KW-0067">ATP-binding</keyword>
<dbReference type="EC" id="3.6.4.13" evidence="1"/>
<accession>A0A6C0LVC3</accession>
<dbReference type="SUPFAM" id="SSF52540">
    <property type="entry name" value="P-loop containing nucleoside triphosphate hydrolases"/>
    <property type="match status" value="1"/>
</dbReference>
<dbReference type="InterPro" id="IPR027417">
    <property type="entry name" value="P-loop_NTPase"/>
</dbReference>
<dbReference type="EMBL" id="MN740556">
    <property type="protein sequence ID" value="QHU33182.1"/>
    <property type="molecule type" value="Genomic_DNA"/>
</dbReference>
<dbReference type="Gene3D" id="3.40.50.300">
    <property type="entry name" value="P-loop containing nucleotide triphosphate hydrolases"/>
    <property type="match status" value="2"/>
</dbReference>
<dbReference type="PROSITE" id="PS51194">
    <property type="entry name" value="HELICASE_CTER"/>
    <property type="match status" value="1"/>
</dbReference>
<feature type="domain" description="Helicase C-terminal" evidence="5">
    <location>
        <begin position="362"/>
        <end position="510"/>
    </location>
</feature>
<dbReference type="InterPro" id="IPR011545">
    <property type="entry name" value="DEAD/DEAH_box_helicase_dom"/>
</dbReference>
<protein>
    <recommendedName>
        <fullName evidence="1">RNA helicase</fullName>
        <ecNumber evidence="1">3.6.4.13</ecNumber>
    </recommendedName>
</protein>
<dbReference type="GO" id="GO:0003724">
    <property type="term" value="F:RNA helicase activity"/>
    <property type="evidence" value="ECO:0007669"/>
    <property type="project" value="UniProtKB-EC"/>
</dbReference>
<sequence>MSDIKSFYIHEIGGLKCNINYSSEELHLLTSFEHLFLHYENGNFLLKMPDSKNQNKINEIILSNTDAMADALYIDNSSDMSNEEYFMEVASKKNELIRNIVKNIWRIGFEKPSTVQSISIIPLIQRRDTLVQFKAGTGKTLAFCIGICYSFDPNNDTLQILVITSSHEIAKQIYDIIRNLLPEKTRVVLCVGIKKDQDSINRGSFISKSADKSLREQIDEAKGAQVIVGTIGKIHDFIKKKFINTNYLKVFCNDEFDQIVVSNSRKNDHMNTSDQLKYIIETIPQFDPIKQKYGCQRVFFSATITQKSVSVAKSYFRYSSDGNIVDKIGEPLICLLDINDNLLDGISQYYVSFKTYHDKIISLQDILSRIRFASCIVFVNTKINAMKVQEELLKCKIPFDSTIFHGDLLEAKRREVIDEFLKGKYRILIATDVLSRGIDITSINLVINFDMPNEISIYTHRIGRCGRFGKKGSAINFIVVNESENIDEMQKIDSINNLGSNVKMGSKNVKILPQNFETII</sequence>
<dbReference type="GO" id="GO:0005524">
    <property type="term" value="F:ATP binding"/>
    <property type="evidence" value="ECO:0007669"/>
    <property type="project" value="UniProtKB-KW"/>
</dbReference>
<feature type="domain" description="Helicase ATP-binding" evidence="4">
    <location>
        <begin position="120"/>
        <end position="322"/>
    </location>
</feature>
<evidence type="ECO:0000256" key="2">
    <source>
        <dbReference type="ARBA" id="ARBA00022741"/>
    </source>
</evidence>
<name>A0A6C0LVC3_9ZZZZ</name>
<dbReference type="PROSITE" id="PS51192">
    <property type="entry name" value="HELICASE_ATP_BIND_1"/>
    <property type="match status" value="1"/>
</dbReference>
<dbReference type="PANTHER" id="PTHR47958">
    <property type="entry name" value="ATP-DEPENDENT RNA HELICASE DBP3"/>
    <property type="match status" value="1"/>
</dbReference>
<evidence type="ECO:0000259" key="5">
    <source>
        <dbReference type="PROSITE" id="PS51194"/>
    </source>
</evidence>
<organism evidence="6">
    <name type="scientific">viral metagenome</name>
    <dbReference type="NCBI Taxonomy" id="1070528"/>
    <lineage>
        <taxon>unclassified sequences</taxon>
        <taxon>metagenomes</taxon>
        <taxon>organismal metagenomes</taxon>
    </lineage>
</organism>
<dbReference type="Pfam" id="PF00270">
    <property type="entry name" value="DEAD"/>
    <property type="match status" value="1"/>
</dbReference>
<dbReference type="AlphaFoldDB" id="A0A6C0LVC3"/>
<evidence type="ECO:0000259" key="4">
    <source>
        <dbReference type="PROSITE" id="PS51192"/>
    </source>
</evidence>
<proteinExistence type="predicted"/>
<evidence type="ECO:0000256" key="3">
    <source>
        <dbReference type="ARBA" id="ARBA00022840"/>
    </source>
</evidence>